<dbReference type="Proteomes" id="UP001141552">
    <property type="component" value="Unassembled WGS sequence"/>
</dbReference>
<evidence type="ECO:0000313" key="1">
    <source>
        <dbReference type="EMBL" id="KAJ4849028.1"/>
    </source>
</evidence>
<evidence type="ECO:0000313" key="2">
    <source>
        <dbReference type="Proteomes" id="UP001141552"/>
    </source>
</evidence>
<reference evidence="1" key="2">
    <citation type="journal article" date="2023" name="Plants (Basel)">
        <title>Annotation of the Turnera subulata (Passifloraceae) Draft Genome Reveals the S-Locus Evolved after the Divergence of Turneroideae from Passifloroideae in a Stepwise Manner.</title>
        <authorList>
            <person name="Henning P.M."/>
            <person name="Roalson E.H."/>
            <person name="Mir W."/>
            <person name="McCubbin A.G."/>
            <person name="Shore J.S."/>
        </authorList>
    </citation>
    <scope>NUCLEOTIDE SEQUENCE</scope>
    <source>
        <strain evidence="1">F60SS</strain>
    </source>
</reference>
<dbReference type="PANTHER" id="PTHR39112:SF1">
    <property type="entry name" value="PROTEIN RALF-LIKE 27"/>
    <property type="match status" value="1"/>
</dbReference>
<dbReference type="AlphaFoldDB" id="A0A9Q0JP82"/>
<dbReference type="PANTHER" id="PTHR39112">
    <property type="entry name" value="PROTEIN RALF-LIKE 27-RELATED"/>
    <property type="match status" value="1"/>
</dbReference>
<name>A0A9Q0JP82_9ROSI</name>
<dbReference type="InterPro" id="IPR039252">
    <property type="entry name" value="RALFL27"/>
</dbReference>
<organism evidence="1 2">
    <name type="scientific">Turnera subulata</name>
    <dbReference type="NCBI Taxonomy" id="218843"/>
    <lineage>
        <taxon>Eukaryota</taxon>
        <taxon>Viridiplantae</taxon>
        <taxon>Streptophyta</taxon>
        <taxon>Embryophyta</taxon>
        <taxon>Tracheophyta</taxon>
        <taxon>Spermatophyta</taxon>
        <taxon>Magnoliopsida</taxon>
        <taxon>eudicotyledons</taxon>
        <taxon>Gunneridae</taxon>
        <taxon>Pentapetalae</taxon>
        <taxon>rosids</taxon>
        <taxon>fabids</taxon>
        <taxon>Malpighiales</taxon>
        <taxon>Passifloraceae</taxon>
        <taxon>Turnera</taxon>
    </lineage>
</organism>
<keyword evidence="2" id="KW-1185">Reference proteome</keyword>
<proteinExistence type="predicted"/>
<sequence length="97" mass="10938">MITVRGAMPFPVNESKNLLSYEGTVGESIGEEEEFSMESETSRRILVPHSNQRITYPAANNKQQICNEPIHGNCLNAIKGVVKRPCTHYNHCKHDIQ</sequence>
<accession>A0A9Q0JP82</accession>
<dbReference type="EMBL" id="JAKUCV010000717">
    <property type="protein sequence ID" value="KAJ4849028.1"/>
    <property type="molecule type" value="Genomic_DNA"/>
</dbReference>
<comment type="caution">
    <text evidence="1">The sequence shown here is derived from an EMBL/GenBank/DDBJ whole genome shotgun (WGS) entry which is preliminary data.</text>
</comment>
<gene>
    <name evidence="1" type="ORF">Tsubulata_038057</name>
</gene>
<reference evidence="1" key="1">
    <citation type="submission" date="2022-02" db="EMBL/GenBank/DDBJ databases">
        <authorList>
            <person name="Henning P.M."/>
            <person name="McCubbin A.G."/>
            <person name="Shore J.S."/>
        </authorList>
    </citation>
    <scope>NUCLEOTIDE SEQUENCE</scope>
    <source>
        <strain evidence="1">F60SS</strain>
        <tissue evidence="1">Leaves</tissue>
    </source>
</reference>
<protein>
    <submittedName>
        <fullName evidence="1">Uncharacterized protein</fullName>
    </submittedName>
</protein>